<evidence type="ECO:0000313" key="1">
    <source>
        <dbReference type="EMBL" id="BAE90128.1"/>
    </source>
</evidence>
<dbReference type="AlphaFoldDB" id="I7GIL5"/>
<organism evidence="1">
    <name type="scientific">Macaca fascicularis</name>
    <name type="common">Crab-eating macaque</name>
    <name type="synonym">Cynomolgus monkey</name>
    <dbReference type="NCBI Taxonomy" id="9541"/>
    <lineage>
        <taxon>Eukaryota</taxon>
        <taxon>Metazoa</taxon>
        <taxon>Chordata</taxon>
        <taxon>Craniata</taxon>
        <taxon>Vertebrata</taxon>
        <taxon>Euteleostomi</taxon>
        <taxon>Mammalia</taxon>
        <taxon>Eutheria</taxon>
        <taxon>Euarchontoglires</taxon>
        <taxon>Primates</taxon>
        <taxon>Haplorrhini</taxon>
        <taxon>Catarrhini</taxon>
        <taxon>Cercopithecidae</taxon>
        <taxon>Cercopithecinae</taxon>
        <taxon>Macaca</taxon>
    </lineage>
</organism>
<protein>
    <submittedName>
        <fullName evidence="1">Macaca fascicularis brain cDNA clone: QflA-20856, similar to human deleted in liver cancer 1 (DLC1), transcript variant 1, mRNA, RefSeq: NM_182643.1</fullName>
    </submittedName>
</protein>
<sequence length="41" mass="4575">MIFGEHMYTIASSLEDAIYLDLGHTARPMNLTPHPTANSEE</sequence>
<keyword evidence="3" id="KW-1185">Reference proteome</keyword>
<proteinExistence type="evidence at transcript level"/>
<reference evidence="2" key="3">
    <citation type="submission" date="2025-05" db="UniProtKB">
        <authorList>
            <consortium name="Ensembl"/>
        </authorList>
    </citation>
    <scope>IDENTIFICATION</scope>
</reference>
<reference evidence="2 3" key="2">
    <citation type="submission" date="2013-03" db="EMBL/GenBank/DDBJ databases">
        <authorList>
            <person name="Warren W."/>
            <person name="Wilson R.K."/>
        </authorList>
    </citation>
    <scope>NUCLEOTIDE SEQUENCE</scope>
</reference>
<dbReference type="Ensembl" id="ENSMFAT00000082982.1">
    <property type="protein sequence ID" value="ENSMFAP00000047105.1"/>
    <property type="gene ID" value="ENSMFAG00000051434.1"/>
</dbReference>
<evidence type="ECO:0000313" key="2">
    <source>
        <dbReference type="Ensembl" id="ENSMFAP00000047105.1"/>
    </source>
</evidence>
<name>I7GIL5_MACFA</name>
<dbReference type="Proteomes" id="UP000233100">
    <property type="component" value="Chromosome 6"/>
</dbReference>
<evidence type="ECO:0000313" key="3">
    <source>
        <dbReference type="Proteomes" id="UP000233100"/>
    </source>
</evidence>
<dbReference type="EMBL" id="AB173066">
    <property type="protein sequence ID" value="BAE90128.1"/>
    <property type="molecule type" value="mRNA"/>
</dbReference>
<reference evidence="1" key="1">
    <citation type="journal article" date="2007" name="PLoS Biol.">
        <title>Rate of evolution in brain-expressed genes in humans and other primates.</title>
        <authorList>
            <person name="Wang H.-Y."/>
            <person name="Chien H.-C."/>
            <person name="Osada N."/>
            <person name="Hashimoto K."/>
            <person name="Sugano S."/>
            <person name="Gojobori T."/>
            <person name="Chou C.-K."/>
            <person name="Tsai S.-F."/>
            <person name="Wu C.-I."/>
            <person name="Shen C.-K.J."/>
        </authorList>
    </citation>
    <scope>NUCLEOTIDE SEQUENCE</scope>
</reference>
<accession>I7GIL5</accession>